<feature type="compositionally biased region" description="Basic and acidic residues" evidence="1">
    <location>
        <begin position="275"/>
        <end position="298"/>
    </location>
</feature>
<feature type="region of interest" description="Disordered" evidence="1">
    <location>
        <begin position="275"/>
        <end position="299"/>
    </location>
</feature>
<dbReference type="Proteomes" id="UP000623687">
    <property type="component" value="Unassembled WGS sequence"/>
</dbReference>
<dbReference type="Gene3D" id="3.40.50.300">
    <property type="entry name" value="P-loop containing nucleotide triphosphate hydrolases"/>
    <property type="match status" value="1"/>
</dbReference>
<dbReference type="GeneID" id="59379305"/>
<gene>
    <name evidence="3" type="ORF">PC9H_009487</name>
</gene>
<reference evidence="3" key="1">
    <citation type="submission" date="2019-07" db="EMBL/GenBank/DDBJ databases">
        <authorList>
            <person name="Palmer J.M."/>
        </authorList>
    </citation>
    <scope>NUCLEOTIDE SEQUENCE</scope>
    <source>
        <strain evidence="3">PC9</strain>
    </source>
</reference>
<dbReference type="InterPro" id="IPR006073">
    <property type="entry name" value="GTP-bd"/>
</dbReference>
<dbReference type="EMBL" id="JACETU010000007">
    <property type="protein sequence ID" value="KAF7424184.1"/>
    <property type="molecule type" value="Genomic_DNA"/>
</dbReference>
<proteinExistence type="predicted"/>
<evidence type="ECO:0000256" key="1">
    <source>
        <dbReference type="SAM" id="MobiDB-lite"/>
    </source>
</evidence>
<evidence type="ECO:0000313" key="4">
    <source>
        <dbReference type="Proteomes" id="UP000623687"/>
    </source>
</evidence>
<dbReference type="CDD" id="cd00882">
    <property type="entry name" value="Ras_like_GTPase"/>
    <property type="match status" value="1"/>
</dbReference>
<feature type="domain" description="G" evidence="2">
    <location>
        <begin position="65"/>
        <end position="123"/>
    </location>
</feature>
<sequence length="415" mass="46530">MFQRRSSSTLIPKACRRSTRQTQVLSSSWPATPPSNTRAETSRARHTNPLPEPGIDAQLSQEVYIAVMGATGSGKTSFINMASGSALRVGSGLMSCTDAVQTSEPFWLENRTVRLIDTPGFNDTSKTDTEVYRGGVKLSGAIYIHRISDVRMGGASTRNFKLFKGLCGDDMLQNVVIVTNMWSHVPLDVGEAREEELKSDHDFFKPVLDGGAQLKRHDNTSTSARDIVGSIAFNIPLPLRIQLELVDEQKVITETAAGAELGRELREQATRYEEERRRLQDDMNEALRQKDEQAREELEQATAQLNRDMMRVEDERQQLASSYADEKERLGKRRPARRESELQAAGHQRRMAGVDGGLRRAPEAESRGKMELAASLQRLRRQAEETPPSFFQRFRGFLRSKSAPSRRFSATLDSD</sequence>
<dbReference type="SUPFAM" id="SSF52540">
    <property type="entry name" value="P-loop containing nucleoside triphosphate hydrolases"/>
    <property type="match status" value="1"/>
</dbReference>
<keyword evidence="4" id="KW-1185">Reference proteome</keyword>
<organism evidence="3 4">
    <name type="scientific">Pleurotus ostreatus</name>
    <name type="common">Oyster mushroom</name>
    <name type="synonym">White-rot fungus</name>
    <dbReference type="NCBI Taxonomy" id="5322"/>
    <lineage>
        <taxon>Eukaryota</taxon>
        <taxon>Fungi</taxon>
        <taxon>Dikarya</taxon>
        <taxon>Basidiomycota</taxon>
        <taxon>Agaricomycotina</taxon>
        <taxon>Agaricomycetes</taxon>
        <taxon>Agaricomycetidae</taxon>
        <taxon>Agaricales</taxon>
        <taxon>Pleurotineae</taxon>
        <taxon>Pleurotaceae</taxon>
        <taxon>Pleurotus</taxon>
    </lineage>
</organism>
<name>A0A8H6ZPI6_PLEOS</name>
<accession>A0A8H6ZPI6</accession>
<dbReference type="VEuPathDB" id="FungiDB:PC9H_009487"/>
<feature type="region of interest" description="Disordered" evidence="1">
    <location>
        <begin position="1"/>
        <end position="55"/>
    </location>
</feature>
<dbReference type="OrthoDB" id="8954335at2759"/>
<comment type="caution">
    <text evidence="3">The sequence shown here is derived from an EMBL/GenBank/DDBJ whole genome shotgun (WGS) entry which is preliminary data.</text>
</comment>
<dbReference type="Pfam" id="PF01926">
    <property type="entry name" value="MMR_HSR1"/>
    <property type="match status" value="1"/>
</dbReference>
<dbReference type="GO" id="GO:0005525">
    <property type="term" value="F:GTP binding"/>
    <property type="evidence" value="ECO:0007669"/>
    <property type="project" value="InterPro"/>
</dbReference>
<dbReference type="AlphaFoldDB" id="A0A8H6ZPI6"/>
<protein>
    <recommendedName>
        <fullName evidence="2">G domain-containing protein</fullName>
    </recommendedName>
</protein>
<evidence type="ECO:0000259" key="2">
    <source>
        <dbReference type="Pfam" id="PF01926"/>
    </source>
</evidence>
<dbReference type="InterPro" id="IPR027417">
    <property type="entry name" value="P-loop_NTPase"/>
</dbReference>
<feature type="region of interest" description="Disordered" evidence="1">
    <location>
        <begin position="314"/>
        <end position="370"/>
    </location>
</feature>
<feature type="compositionally biased region" description="Basic and acidic residues" evidence="1">
    <location>
        <begin position="357"/>
        <end position="370"/>
    </location>
</feature>
<feature type="compositionally biased region" description="Polar residues" evidence="1">
    <location>
        <begin position="20"/>
        <end position="39"/>
    </location>
</feature>
<dbReference type="RefSeq" id="XP_036628378.1">
    <property type="nucleotide sequence ID" value="XM_036778989.1"/>
</dbReference>
<feature type="compositionally biased region" description="Polar residues" evidence="1">
    <location>
        <begin position="1"/>
        <end position="10"/>
    </location>
</feature>
<evidence type="ECO:0000313" key="3">
    <source>
        <dbReference type="EMBL" id="KAF7424184.1"/>
    </source>
</evidence>